<dbReference type="SUPFAM" id="SSF52540">
    <property type="entry name" value="P-loop containing nucleoside triphosphate hydrolases"/>
    <property type="match status" value="2"/>
</dbReference>
<dbReference type="NCBIfam" id="NF009945">
    <property type="entry name" value="PRK13409.1"/>
    <property type="match status" value="1"/>
</dbReference>
<dbReference type="InterPro" id="IPR013283">
    <property type="entry name" value="RLI1"/>
</dbReference>
<dbReference type="EMBL" id="CACTIH010009043">
    <property type="protein sequence ID" value="CAA3020708.1"/>
    <property type="molecule type" value="Genomic_DNA"/>
</dbReference>
<evidence type="ECO:0000313" key="4">
    <source>
        <dbReference type="EMBL" id="CAA3020708.1"/>
    </source>
</evidence>
<dbReference type="Gene3D" id="3.40.50.300">
    <property type="entry name" value="P-loop containing nucleotide triphosphate hydrolases"/>
    <property type="match status" value="2"/>
</dbReference>
<name>A0A8S0US34_OLEEU</name>
<keyword evidence="5" id="KW-1185">Reference proteome</keyword>
<evidence type="ECO:0000256" key="2">
    <source>
        <dbReference type="ARBA" id="ARBA00022840"/>
    </source>
</evidence>
<evidence type="ECO:0000313" key="5">
    <source>
        <dbReference type="Proteomes" id="UP000594638"/>
    </source>
</evidence>
<dbReference type="PANTHER" id="PTHR19248">
    <property type="entry name" value="ATP-BINDING TRANSPORT PROTEIN-RELATED"/>
    <property type="match status" value="1"/>
</dbReference>
<keyword evidence="2" id="KW-0067">ATP-binding</keyword>
<dbReference type="InterPro" id="IPR027417">
    <property type="entry name" value="P-loop_NTPase"/>
</dbReference>
<comment type="caution">
    <text evidence="4">The sequence shown here is derived from an EMBL/GenBank/DDBJ whole genome shotgun (WGS) entry which is preliminary data.</text>
</comment>
<gene>
    <name evidence="4" type="ORF">OLEA9_A017759</name>
</gene>
<dbReference type="PRINTS" id="PR01868">
    <property type="entry name" value="ABCEFAMILY"/>
</dbReference>
<organism evidence="4 5">
    <name type="scientific">Olea europaea subsp. europaea</name>
    <dbReference type="NCBI Taxonomy" id="158383"/>
    <lineage>
        <taxon>Eukaryota</taxon>
        <taxon>Viridiplantae</taxon>
        <taxon>Streptophyta</taxon>
        <taxon>Embryophyta</taxon>
        <taxon>Tracheophyta</taxon>
        <taxon>Spermatophyta</taxon>
        <taxon>Magnoliopsida</taxon>
        <taxon>eudicotyledons</taxon>
        <taxon>Gunneridae</taxon>
        <taxon>Pentapetalae</taxon>
        <taxon>asterids</taxon>
        <taxon>lamiids</taxon>
        <taxon>Lamiales</taxon>
        <taxon>Oleaceae</taxon>
        <taxon>Oleeae</taxon>
        <taxon>Olea</taxon>
    </lineage>
</organism>
<dbReference type="OrthoDB" id="6593433at2759"/>
<feature type="domain" description="ABC transporter" evidence="3">
    <location>
        <begin position="271"/>
        <end position="501"/>
    </location>
</feature>
<dbReference type="Gramene" id="OE9A017759T1">
    <property type="protein sequence ID" value="OE9A017759C1"/>
    <property type="gene ID" value="OE9A017759"/>
</dbReference>
<dbReference type="InterPro" id="IPR017871">
    <property type="entry name" value="ABC_transporter-like_CS"/>
</dbReference>
<dbReference type="InterPro" id="IPR003439">
    <property type="entry name" value="ABC_transporter-like_ATP-bd"/>
</dbReference>
<evidence type="ECO:0000259" key="3">
    <source>
        <dbReference type="PROSITE" id="PS50893"/>
    </source>
</evidence>
<protein>
    <submittedName>
        <fullName evidence="4">ABC transporter E family member 2</fullName>
    </submittedName>
</protein>
<feature type="domain" description="ABC transporter" evidence="3">
    <location>
        <begin position="1"/>
        <end position="237"/>
    </location>
</feature>
<dbReference type="PROSITE" id="PS50893">
    <property type="entry name" value="ABC_TRANSPORTER_2"/>
    <property type="match status" value="2"/>
</dbReference>
<evidence type="ECO:0000256" key="1">
    <source>
        <dbReference type="ARBA" id="ARBA00022741"/>
    </source>
</evidence>
<proteinExistence type="predicted"/>
<reference evidence="4 5" key="1">
    <citation type="submission" date="2019-12" db="EMBL/GenBank/DDBJ databases">
        <authorList>
            <person name="Alioto T."/>
            <person name="Alioto T."/>
            <person name="Gomez Garrido J."/>
        </authorList>
    </citation>
    <scope>NUCLEOTIDE SEQUENCE [LARGE SCALE GENOMIC DNA]</scope>
</reference>
<keyword evidence="1" id="KW-0547">Nucleotide-binding</keyword>
<dbReference type="Pfam" id="PF00005">
    <property type="entry name" value="ABC_tran"/>
    <property type="match status" value="2"/>
</dbReference>
<accession>A0A8S0US34</accession>
<dbReference type="SMART" id="SM00382">
    <property type="entry name" value="AAA"/>
    <property type="match status" value="2"/>
</dbReference>
<dbReference type="Proteomes" id="UP000594638">
    <property type="component" value="Unassembled WGS sequence"/>
</dbReference>
<dbReference type="PROSITE" id="PS00211">
    <property type="entry name" value="ABC_TRANSPORTER_1"/>
    <property type="match status" value="1"/>
</dbReference>
<dbReference type="GO" id="GO:0005524">
    <property type="term" value="F:ATP binding"/>
    <property type="evidence" value="ECO:0007669"/>
    <property type="project" value="UniProtKB-KW"/>
</dbReference>
<dbReference type="InterPro" id="IPR003593">
    <property type="entry name" value="AAA+_ATPase"/>
</dbReference>
<dbReference type="GO" id="GO:0016887">
    <property type="term" value="F:ATP hydrolysis activity"/>
    <property type="evidence" value="ECO:0007669"/>
    <property type="project" value="InterPro"/>
</dbReference>
<dbReference type="AlphaFoldDB" id="A0A8S0US34"/>
<sequence length="538" mass="60450">MDEDTIHCYGPANFKLNKLPVPRAGQVLGLVGTNGIGKSTALNVLAGRLKPNLGRFNNPPDWSEILAHFQGSELQDYFNRIVEGKLKAIVKPQCIEIIRNELKGNIQQIIDQNDERDVKEELCSHLQLNEIMGRNLEDLSSGEIQRLAIALAAMRNAEIYMFDEPSSYLDVKQRYKAAQVIRSLLRPNSYIFVVEHDLSMLEYLSDSICCLYGKPGGYGDLTLPYSAREGINIFLAGFSPIENRRIRDESLIFGVSLVFGVEEELYNDATSRLPDKPFQYPTFTGTRGNFKLEVIEGELDDDHIVVVLGESGIGKTMLLRMLIEWQTRFNASGSLEVTDGDITYFGDVSYKPQRIILKSQSTVRQLLHEEIPLRYSHHRFVSVVLEPLQVVQLMDQQVTNLSDNELQRVSLTLCLGQPADVYMIDELSAHLDSEQRIAAAKVIKSFMRNSMSNALVVESDLTMATYLADRVIVCEGQPSVECFANSQESLFDGLNRFLSHLDITFSRDPTSNGPSINKLDSTRDKAQKAAGTYYVLDD</sequence>